<dbReference type="Proteomes" id="UP000317557">
    <property type="component" value="Unassembled WGS sequence"/>
</dbReference>
<keyword evidence="7" id="KW-0998">Cell outer membrane</keyword>
<keyword evidence="9" id="KW-0732">Signal</keyword>
<feature type="signal peptide" evidence="9">
    <location>
        <begin position="1"/>
        <end position="27"/>
    </location>
</feature>
<evidence type="ECO:0000256" key="3">
    <source>
        <dbReference type="ARBA" id="ARBA00022448"/>
    </source>
</evidence>
<dbReference type="AlphaFoldDB" id="A0A521ACU6"/>
<dbReference type="GO" id="GO:0015288">
    <property type="term" value="F:porin activity"/>
    <property type="evidence" value="ECO:0007669"/>
    <property type="project" value="TreeGrafter"/>
</dbReference>
<keyword evidence="4" id="KW-1134">Transmembrane beta strand</keyword>
<dbReference type="SUPFAM" id="SSF56954">
    <property type="entry name" value="Outer membrane efflux proteins (OEP)"/>
    <property type="match status" value="1"/>
</dbReference>
<dbReference type="PANTHER" id="PTHR30026">
    <property type="entry name" value="OUTER MEMBRANE PROTEIN TOLC"/>
    <property type="match status" value="1"/>
</dbReference>
<dbReference type="Gene3D" id="1.20.1600.10">
    <property type="entry name" value="Outer membrane efflux proteins (OEP)"/>
    <property type="match status" value="1"/>
</dbReference>
<dbReference type="PANTHER" id="PTHR30026:SF20">
    <property type="entry name" value="OUTER MEMBRANE PROTEIN TOLC"/>
    <property type="match status" value="1"/>
</dbReference>
<dbReference type="GO" id="GO:0009279">
    <property type="term" value="C:cell outer membrane"/>
    <property type="evidence" value="ECO:0007669"/>
    <property type="project" value="UniProtKB-SubCell"/>
</dbReference>
<dbReference type="OrthoDB" id="9771205at2"/>
<proteinExistence type="inferred from homology"/>
<dbReference type="GO" id="GO:0015562">
    <property type="term" value="F:efflux transmembrane transporter activity"/>
    <property type="evidence" value="ECO:0007669"/>
    <property type="project" value="InterPro"/>
</dbReference>
<dbReference type="Pfam" id="PF02321">
    <property type="entry name" value="OEP"/>
    <property type="match status" value="2"/>
</dbReference>
<keyword evidence="8" id="KW-0175">Coiled coil</keyword>
<keyword evidence="5" id="KW-0812">Transmembrane</keyword>
<dbReference type="RefSeq" id="WP_142452591.1">
    <property type="nucleotide sequence ID" value="NZ_FXTP01000001.1"/>
</dbReference>
<evidence type="ECO:0000256" key="2">
    <source>
        <dbReference type="ARBA" id="ARBA00007613"/>
    </source>
</evidence>
<evidence type="ECO:0000313" key="11">
    <source>
        <dbReference type="Proteomes" id="UP000317557"/>
    </source>
</evidence>
<keyword evidence="11" id="KW-1185">Reference proteome</keyword>
<evidence type="ECO:0000256" key="9">
    <source>
        <dbReference type="SAM" id="SignalP"/>
    </source>
</evidence>
<comment type="subcellular location">
    <subcellularLocation>
        <location evidence="1">Cell outer membrane</location>
    </subcellularLocation>
</comment>
<evidence type="ECO:0000256" key="1">
    <source>
        <dbReference type="ARBA" id="ARBA00004442"/>
    </source>
</evidence>
<sequence length="448" mass="49746">MNRLKSLSQIVTVFLCFGVMVSLPVQAQQTLSLEDAIRLGMEKNFAIRIAENNARIADNNASIGNAGFLPVVTADGSINERIEDNTTVYGSPSIPDRNDEGARTTVYNYGIDATWTLFDGLTMFAAFDRLAAQKEISEVQARQQVELVLADIITGYYEIAGQQKAAAVLDSTVKISEERIRIAESAWDIGSGSEYDLLLARGDYNADRAALIRSQTSLSQLKIVLTSVLGDLPSYDFAVNPEIEMAELLELDALIDDALAQNRQLTIARLTERSAQAEIREVRGEWFPEVSVSGGYGYQRTEASAGFAEFSETDGFSYGVTARLNLFDGLNKNRRMQNAQITAKNEQLRIEELQLQITAEVSRVYAQYLDARSLIELEQENLDINKETVDIALERYRLGTISAIELREAQQSLLDAENRLIDAQIQAKAAETELLRLSGRLLSEEMED</sequence>
<dbReference type="GO" id="GO:1990281">
    <property type="term" value="C:efflux pump complex"/>
    <property type="evidence" value="ECO:0007669"/>
    <property type="project" value="TreeGrafter"/>
</dbReference>
<dbReference type="InterPro" id="IPR051906">
    <property type="entry name" value="TolC-like"/>
</dbReference>
<feature type="chain" id="PRO_5022156250" evidence="9">
    <location>
        <begin position="28"/>
        <end position="448"/>
    </location>
</feature>
<reference evidence="10 11" key="1">
    <citation type="submission" date="2017-05" db="EMBL/GenBank/DDBJ databases">
        <authorList>
            <person name="Varghese N."/>
            <person name="Submissions S."/>
        </authorList>
    </citation>
    <scope>NUCLEOTIDE SEQUENCE [LARGE SCALE GENOMIC DNA]</scope>
    <source>
        <strain evidence="10 11">DSM 21985</strain>
    </source>
</reference>
<organism evidence="10 11">
    <name type="scientific">Gracilimonas mengyeensis</name>
    <dbReference type="NCBI Taxonomy" id="1302730"/>
    <lineage>
        <taxon>Bacteria</taxon>
        <taxon>Pseudomonadati</taxon>
        <taxon>Balneolota</taxon>
        <taxon>Balneolia</taxon>
        <taxon>Balneolales</taxon>
        <taxon>Balneolaceae</taxon>
        <taxon>Gracilimonas</taxon>
    </lineage>
</organism>
<keyword evidence="3" id="KW-0813">Transport</keyword>
<evidence type="ECO:0000256" key="7">
    <source>
        <dbReference type="ARBA" id="ARBA00023237"/>
    </source>
</evidence>
<protein>
    <submittedName>
        <fullName evidence="10">Outer membrane protein TolC</fullName>
    </submittedName>
</protein>
<dbReference type="EMBL" id="FXTP01000001">
    <property type="protein sequence ID" value="SMO32591.1"/>
    <property type="molecule type" value="Genomic_DNA"/>
</dbReference>
<gene>
    <name evidence="10" type="ORF">SAMN06265219_10155</name>
</gene>
<name>A0A521ACU6_9BACT</name>
<evidence type="ECO:0000256" key="4">
    <source>
        <dbReference type="ARBA" id="ARBA00022452"/>
    </source>
</evidence>
<comment type="similarity">
    <text evidence="2">Belongs to the outer membrane factor (OMF) (TC 1.B.17) family.</text>
</comment>
<evidence type="ECO:0000256" key="5">
    <source>
        <dbReference type="ARBA" id="ARBA00022692"/>
    </source>
</evidence>
<evidence type="ECO:0000256" key="6">
    <source>
        <dbReference type="ARBA" id="ARBA00023136"/>
    </source>
</evidence>
<accession>A0A521ACU6</accession>
<keyword evidence="6" id="KW-0472">Membrane</keyword>
<evidence type="ECO:0000256" key="8">
    <source>
        <dbReference type="SAM" id="Coils"/>
    </source>
</evidence>
<dbReference type="InterPro" id="IPR003423">
    <property type="entry name" value="OMP_efflux"/>
</dbReference>
<evidence type="ECO:0000313" key="10">
    <source>
        <dbReference type="EMBL" id="SMO32591.1"/>
    </source>
</evidence>
<feature type="coiled-coil region" evidence="8">
    <location>
        <begin position="406"/>
        <end position="433"/>
    </location>
</feature>